<dbReference type="InterPro" id="IPR011989">
    <property type="entry name" value="ARM-like"/>
</dbReference>
<evidence type="ECO:0000256" key="1">
    <source>
        <dbReference type="SAM" id="Coils"/>
    </source>
</evidence>
<evidence type="ECO:0000313" key="2">
    <source>
        <dbReference type="EMBL" id="KAL0106937.1"/>
    </source>
</evidence>
<dbReference type="PANTHER" id="PTHR15434">
    <property type="entry name" value="HEAT SHOCK FACTOR 2-BINDING PROTEIN"/>
    <property type="match status" value="1"/>
</dbReference>
<dbReference type="AlphaFoldDB" id="A0AAW2EUX1"/>
<comment type="caution">
    <text evidence="2">The sequence shown here is derived from an EMBL/GenBank/DDBJ whole genome shotgun (WGS) entry which is preliminary data.</text>
</comment>
<gene>
    <name evidence="2" type="ORF">PUN28_015451</name>
</gene>
<dbReference type="SUPFAM" id="SSF48371">
    <property type="entry name" value="ARM repeat"/>
    <property type="match status" value="1"/>
</dbReference>
<accession>A0AAW2EUX1</accession>
<dbReference type="EMBL" id="JADYXP020000017">
    <property type="protein sequence ID" value="KAL0106937.1"/>
    <property type="molecule type" value="Genomic_DNA"/>
</dbReference>
<keyword evidence="1" id="KW-0175">Coiled coil</keyword>
<dbReference type="GO" id="GO:0005829">
    <property type="term" value="C:cytosol"/>
    <property type="evidence" value="ECO:0007669"/>
    <property type="project" value="TreeGrafter"/>
</dbReference>
<proteinExistence type="predicted"/>
<keyword evidence="3" id="KW-1185">Reference proteome</keyword>
<evidence type="ECO:0008006" key="4">
    <source>
        <dbReference type="Google" id="ProtNLM"/>
    </source>
</evidence>
<organism evidence="2 3">
    <name type="scientific">Cardiocondyla obscurior</name>
    <dbReference type="NCBI Taxonomy" id="286306"/>
    <lineage>
        <taxon>Eukaryota</taxon>
        <taxon>Metazoa</taxon>
        <taxon>Ecdysozoa</taxon>
        <taxon>Arthropoda</taxon>
        <taxon>Hexapoda</taxon>
        <taxon>Insecta</taxon>
        <taxon>Pterygota</taxon>
        <taxon>Neoptera</taxon>
        <taxon>Endopterygota</taxon>
        <taxon>Hymenoptera</taxon>
        <taxon>Apocrita</taxon>
        <taxon>Aculeata</taxon>
        <taxon>Formicoidea</taxon>
        <taxon>Formicidae</taxon>
        <taxon>Myrmicinae</taxon>
        <taxon>Cardiocondyla</taxon>
    </lineage>
</organism>
<dbReference type="Gene3D" id="1.25.10.10">
    <property type="entry name" value="Leucine-rich Repeat Variant"/>
    <property type="match status" value="1"/>
</dbReference>
<evidence type="ECO:0000313" key="3">
    <source>
        <dbReference type="Proteomes" id="UP001430953"/>
    </source>
</evidence>
<dbReference type="PANTHER" id="PTHR15434:SF2">
    <property type="entry name" value="HEAT SHOCK FACTOR 2-BINDING PROTEIN"/>
    <property type="match status" value="1"/>
</dbReference>
<dbReference type="InterPro" id="IPR016024">
    <property type="entry name" value="ARM-type_fold"/>
</dbReference>
<dbReference type="InterPro" id="IPR039584">
    <property type="entry name" value="HSF2BP"/>
</dbReference>
<protein>
    <recommendedName>
        <fullName evidence="4">Heat shock factor 2-binding protein</fullName>
    </recommendedName>
</protein>
<name>A0AAW2EUX1_9HYME</name>
<feature type="coiled-coil region" evidence="1">
    <location>
        <begin position="59"/>
        <end position="93"/>
    </location>
</feature>
<dbReference type="Proteomes" id="UP001430953">
    <property type="component" value="Unassembled WGS sequence"/>
</dbReference>
<reference evidence="2 3" key="1">
    <citation type="submission" date="2023-03" db="EMBL/GenBank/DDBJ databases">
        <title>High recombination rates correlate with genetic variation in Cardiocondyla obscurior ants.</title>
        <authorList>
            <person name="Errbii M."/>
        </authorList>
    </citation>
    <scope>NUCLEOTIDE SEQUENCE [LARGE SCALE GENOMIC DNA]</scope>
    <source>
        <strain evidence="2">Alpha-2009</strain>
        <tissue evidence="2">Whole body</tissue>
    </source>
</reference>
<sequence length="320" mass="36322">MDELNLENDREFLNSIETILCSSEHNVHEFQDDISQIFAPDALRAASYTKETNDNAREIVELEAKCKELHAQIEYLTKQKEDAFEEIERLRDQILSQNTYCTSLGSALGILTWRASRFPQVVNVWLSNVQDKIGELLSIVNGTFGAFVSTYKSAFPPTSNVEYQFVMGLLGIVTNISARPEGREFLITIPSGTELVQKLIKLTPELPSVPRTVYLKRLILMILYNVSINETGFRYLLESRVADALSHCLDDEASSAEMQLLCLRILQSVTYDLEPEYVRDLIGIIPIERIETMMSASQSDISKAAELVVQHLRQRQNILK</sequence>